<evidence type="ECO:0000259" key="6">
    <source>
        <dbReference type="Pfam" id="PF00441"/>
    </source>
</evidence>
<evidence type="ECO:0000256" key="5">
    <source>
        <dbReference type="ARBA" id="ARBA00023002"/>
    </source>
</evidence>
<dbReference type="PANTHER" id="PTHR43884">
    <property type="entry name" value="ACYL-COA DEHYDROGENASE"/>
    <property type="match status" value="1"/>
</dbReference>
<evidence type="ECO:0000256" key="3">
    <source>
        <dbReference type="ARBA" id="ARBA00022630"/>
    </source>
</evidence>
<feature type="domain" description="Acyl-CoA dehydrogenase/oxidase C-terminal" evidence="6">
    <location>
        <begin position="155"/>
        <end position="286"/>
    </location>
</feature>
<evidence type="ECO:0000313" key="7">
    <source>
        <dbReference type="EMBL" id="TCO46719.1"/>
    </source>
</evidence>
<dbReference type="PANTHER" id="PTHR43884:SF20">
    <property type="entry name" value="ACYL-COA DEHYDROGENASE FADE28"/>
    <property type="match status" value="1"/>
</dbReference>
<comment type="similarity">
    <text evidence="2">Belongs to the acyl-CoA dehydrogenase family.</text>
</comment>
<keyword evidence="4" id="KW-0274">FAD</keyword>
<dbReference type="GO" id="GO:0003995">
    <property type="term" value="F:acyl-CoA dehydrogenase activity"/>
    <property type="evidence" value="ECO:0007669"/>
    <property type="project" value="TreeGrafter"/>
</dbReference>
<evidence type="ECO:0000313" key="8">
    <source>
        <dbReference type="Proteomes" id="UP000295680"/>
    </source>
</evidence>
<protein>
    <submittedName>
        <fullName evidence="7">Acyl-CoA dehydrogenase-like protein</fullName>
    </submittedName>
</protein>
<dbReference type="Gene3D" id="1.10.540.10">
    <property type="entry name" value="Acyl-CoA dehydrogenase/oxidase, N-terminal domain"/>
    <property type="match status" value="1"/>
</dbReference>
<dbReference type="SUPFAM" id="SSF56645">
    <property type="entry name" value="Acyl-CoA dehydrogenase NM domain-like"/>
    <property type="match status" value="1"/>
</dbReference>
<dbReference type="Pfam" id="PF00441">
    <property type="entry name" value="Acyl-CoA_dh_1"/>
    <property type="match status" value="1"/>
</dbReference>
<dbReference type="InterPro" id="IPR036250">
    <property type="entry name" value="AcylCo_DH-like_C"/>
</dbReference>
<evidence type="ECO:0000256" key="2">
    <source>
        <dbReference type="ARBA" id="ARBA00009347"/>
    </source>
</evidence>
<reference evidence="7 8" key="1">
    <citation type="submission" date="2019-03" db="EMBL/GenBank/DDBJ databases">
        <title>Genomic Encyclopedia of Type Strains, Phase IV (KMG-IV): sequencing the most valuable type-strain genomes for metagenomic binning, comparative biology and taxonomic classification.</title>
        <authorList>
            <person name="Goeker M."/>
        </authorList>
    </citation>
    <scope>NUCLEOTIDE SEQUENCE [LARGE SCALE GENOMIC DNA]</scope>
    <source>
        <strain evidence="7 8">DSM 45934</strain>
    </source>
</reference>
<keyword evidence="3" id="KW-0285">Flavoprotein</keyword>
<name>A0A4R2IRD1_9PSEU</name>
<dbReference type="Gene3D" id="1.20.140.10">
    <property type="entry name" value="Butyryl-CoA Dehydrogenase, subunit A, domain 3"/>
    <property type="match status" value="1"/>
</dbReference>
<organism evidence="7 8">
    <name type="scientific">Actinocrispum wychmicini</name>
    <dbReference type="NCBI Taxonomy" id="1213861"/>
    <lineage>
        <taxon>Bacteria</taxon>
        <taxon>Bacillati</taxon>
        <taxon>Actinomycetota</taxon>
        <taxon>Actinomycetes</taxon>
        <taxon>Pseudonocardiales</taxon>
        <taxon>Pseudonocardiaceae</taxon>
        <taxon>Actinocrispum</taxon>
    </lineage>
</organism>
<proteinExistence type="inferred from homology"/>
<dbReference type="InterPro" id="IPR009100">
    <property type="entry name" value="AcylCoA_DH/oxidase_NM_dom_sf"/>
</dbReference>
<dbReference type="RefSeq" id="WP_132125841.1">
    <property type="nucleotide sequence ID" value="NZ_SLWS01000018.1"/>
</dbReference>
<sequence>MRFALTPEQNQFAETLDAVLAKSDVARPWADGDHTPGLAVWRRLAELGVTTIAQEGDPTDLVVVMEAIGFHALPGPAIETIAVLPTLLDGMSLGTVAIPPRVPYAVDADVADRVLVIRDDVVFDAECGPQVASVDPCRRLFTVTATTEVARLGNAFERGVLACAAQLLGAGRALLARSVAYAKQRAQFGRPIGSFQAVKHQLANVHVALELARPLVYGAALDAVDVSGAKVAAGNAAGLAARCALQVHGAIGYTRENDLSFWLTKVRALRSAWGTESIHRAQILTNLHPRKQSSPEEAPTS</sequence>
<dbReference type="Proteomes" id="UP000295680">
    <property type="component" value="Unassembled WGS sequence"/>
</dbReference>
<dbReference type="InterPro" id="IPR037069">
    <property type="entry name" value="AcylCoA_DH/ox_N_sf"/>
</dbReference>
<dbReference type="InterPro" id="IPR009075">
    <property type="entry name" value="AcylCo_DH/oxidase_C"/>
</dbReference>
<dbReference type="AlphaFoldDB" id="A0A4R2IRD1"/>
<accession>A0A4R2IRD1</accession>
<evidence type="ECO:0000256" key="1">
    <source>
        <dbReference type="ARBA" id="ARBA00001974"/>
    </source>
</evidence>
<keyword evidence="5" id="KW-0560">Oxidoreductase</keyword>
<evidence type="ECO:0000256" key="4">
    <source>
        <dbReference type="ARBA" id="ARBA00022827"/>
    </source>
</evidence>
<keyword evidence="8" id="KW-1185">Reference proteome</keyword>
<gene>
    <name evidence="7" type="ORF">EV192_118114</name>
</gene>
<comment type="cofactor">
    <cofactor evidence="1">
        <name>FAD</name>
        <dbReference type="ChEBI" id="CHEBI:57692"/>
    </cofactor>
</comment>
<dbReference type="OrthoDB" id="8677713at2"/>
<dbReference type="GO" id="GO:0050660">
    <property type="term" value="F:flavin adenine dinucleotide binding"/>
    <property type="evidence" value="ECO:0007669"/>
    <property type="project" value="InterPro"/>
</dbReference>
<dbReference type="SUPFAM" id="SSF47203">
    <property type="entry name" value="Acyl-CoA dehydrogenase C-terminal domain-like"/>
    <property type="match status" value="1"/>
</dbReference>
<comment type="caution">
    <text evidence="7">The sequence shown here is derived from an EMBL/GenBank/DDBJ whole genome shotgun (WGS) entry which is preliminary data.</text>
</comment>
<dbReference type="EMBL" id="SLWS01000018">
    <property type="protein sequence ID" value="TCO46719.1"/>
    <property type="molecule type" value="Genomic_DNA"/>
</dbReference>